<proteinExistence type="predicted"/>
<sequence>MTDDNVTPNLSGLALLNFNPTPCLGCLFILYTTIDSILCKSETNRVLLLVTPKSVRDNVIPCRFMLNVVVPLSMNRNRTKLTAPPTRNGIANISPPRPVVDMDAKKIVNPAKLNPKEMSIKNTVIPRKP</sequence>
<protein>
    <submittedName>
        <fullName evidence="1">Uncharacterized protein</fullName>
    </submittedName>
</protein>
<organism evidence="1">
    <name type="scientific">uncultured marine group II/III euryarchaeote KM3_65_G10</name>
    <dbReference type="NCBI Taxonomy" id="1456480"/>
    <lineage>
        <taxon>Archaea</taxon>
        <taxon>Methanobacteriati</taxon>
        <taxon>Methanobacteriota</taxon>
        <taxon>environmental samples</taxon>
    </lineage>
</organism>
<evidence type="ECO:0000313" key="1">
    <source>
        <dbReference type="EMBL" id="AIF14040.1"/>
    </source>
</evidence>
<dbReference type="EMBL" id="KF900990">
    <property type="protein sequence ID" value="AIF14040.1"/>
    <property type="molecule type" value="Genomic_DNA"/>
</dbReference>
<reference evidence="1" key="1">
    <citation type="journal article" date="2014" name="Genome Biol. Evol.">
        <title>Pangenome evidence for extensive interdomain horizontal transfer affecting lineage core and shell genes in uncultured planktonic thaumarchaeota and euryarchaeota.</title>
        <authorList>
            <person name="Deschamps P."/>
            <person name="Zivanovic Y."/>
            <person name="Moreira D."/>
            <person name="Rodriguez-Valera F."/>
            <person name="Lopez-Garcia P."/>
        </authorList>
    </citation>
    <scope>NUCLEOTIDE SEQUENCE</scope>
</reference>
<accession>A0A075HFV8</accession>
<name>A0A075HFV8_9EURY</name>
<dbReference type="AlphaFoldDB" id="A0A075HFV8"/>